<evidence type="ECO:0000256" key="7">
    <source>
        <dbReference type="PIRNR" id="PIRNR004682"/>
    </source>
</evidence>
<dbReference type="Gene3D" id="3.40.50.1000">
    <property type="entry name" value="HAD superfamily/HAD-like"/>
    <property type="match status" value="1"/>
</dbReference>
<dbReference type="InterPro" id="IPR006549">
    <property type="entry name" value="HAD-SF_hydro_IIIA"/>
</dbReference>
<protein>
    <recommendedName>
        <fullName evidence="6 7">D,D-heptose 1,7-bisphosphate phosphatase</fullName>
        <ecNumber evidence="7">3.1.3.-</ecNumber>
    </recommendedName>
</protein>
<dbReference type="EC" id="3.1.3.-" evidence="7"/>
<keyword evidence="9" id="KW-1185">Reference proteome</keyword>
<comment type="subcellular location">
    <subcellularLocation>
        <location evidence="1 7">Cytoplasm</location>
    </subcellularLocation>
</comment>
<dbReference type="CDD" id="cd07503">
    <property type="entry name" value="HAD_HisB-N"/>
    <property type="match status" value="1"/>
</dbReference>
<comment type="similarity">
    <text evidence="7">Belongs to the gmhB family.</text>
</comment>
<evidence type="ECO:0000256" key="2">
    <source>
        <dbReference type="ARBA" id="ARBA00022490"/>
    </source>
</evidence>
<dbReference type="SUPFAM" id="SSF56784">
    <property type="entry name" value="HAD-like"/>
    <property type="match status" value="1"/>
</dbReference>
<evidence type="ECO:0000256" key="4">
    <source>
        <dbReference type="ARBA" id="ARBA00022801"/>
    </source>
</evidence>
<dbReference type="InterPro" id="IPR004446">
    <property type="entry name" value="Heptose_bisP_phosphatase"/>
</dbReference>
<evidence type="ECO:0000313" key="9">
    <source>
        <dbReference type="Proteomes" id="UP001154265"/>
    </source>
</evidence>
<dbReference type="NCBIfam" id="TIGR01656">
    <property type="entry name" value="Histidinol-ppas"/>
    <property type="match status" value="1"/>
</dbReference>
<evidence type="ECO:0000313" key="8">
    <source>
        <dbReference type="EMBL" id="MDG2992286.1"/>
    </source>
</evidence>
<name>A0ABT6F335_9SYNE</name>
<sequence length="199" mass="21621">MARAAVFLDRDGVLNQEVGYIRRLEDLNLIPGVALAIRQLNDAGLFCCLVSNQSGAARDYYTVAHIHALHDRLQSLLAQEAGSHLDALYFCPDLSVPEGGIVPDYSGWTTWRKPNTGMLIAAAWNHDLDISQSVMVGDKATDIDLAHNVGCRGILVQTGYGDRVLGGKYQHSTQPDYIAPDLAAAVAWILSQHAKPNSI</sequence>
<evidence type="ECO:0000256" key="3">
    <source>
        <dbReference type="ARBA" id="ARBA00022723"/>
    </source>
</evidence>
<reference evidence="8" key="2">
    <citation type="submission" date="2022-01" db="EMBL/GenBank/DDBJ databases">
        <authorList>
            <person name="Zivanovic Y."/>
            <person name="Moreira D."/>
            <person name="Lopez-Garcia P."/>
        </authorList>
    </citation>
    <scope>NUCLEOTIDE SEQUENCE</scope>
    <source>
        <strain evidence="8">G9</strain>
    </source>
</reference>
<dbReference type="RefSeq" id="WP_277868204.1">
    <property type="nucleotide sequence ID" value="NZ_JAKKUT010000008.1"/>
</dbReference>
<dbReference type="NCBIfam" id="TIGR01662">
    <property type="entry name" value="HAD-SF-IIIA"/>
    <property type="match status" value="1"/>
</dbReference>
<evidence type="ECO:0000256" key="6">
    <source>
        <dbReference type="ARBA" id="ARBA00031828"/>
    </source>
</evidence>
<dbReference type="InterPro" id="IPR006543">
    <property type="entry name" value="Histidinol-phos"/>
</dbReference>
<dbReference type="PIRSF" id="PIRSF004682">
    <property type="entry name" value="GmhB"/>
    <property type="match status" value="1"/>
</dbReference>
<dbReference type="Pfam" id="PF13242">
    <property type="entry name" value="Hydrolase_like"/>
    <property type="match status" value="1"/>
</dbReference>
<dbReference type="Proteomes" id="UP001154265">
    <property type="component" value="Unassembled WGS sequence"/>
</dbReference>
<evidence type="ECO:0000256" key="1">
    <source>
        <dbReference type="ARBA" id="ARBA00004496"/>
    </source>
</evidence>
<keyword evidence="3" id="KW-0479">Metal-binding</keyword>
<comment type="caution">
    <text evidence="8">The sequence shown here is derived from an EMBL/GenBank/DDBJ whole genome shotgun (WGS) entry which is preliminary data.</text>
</comment>
<keyword evidence="4 7" id="KW-0378">Hydrolase</keyword>
<dbReference type="InterPro" id="IPR036412">
    <property type="entry name" value="HAD-like_sf"/>
</dbReference>
<dbReference type="EMBL" id="JAKKUT010000008">
    <property type="protein sequence ID" value="MDG2992286.1"/>
    <property type="molecule type" value="Genomic_DNA"/>
</dbReference>
<evidence type="ECO:0000256" key="5">
    <source>
        <dbReference type="ARBA" id="ARBA00023277"/>
    </source>
</evidence>
<dbReference type="PANTHER" id="PTHR42891">
    <property type="entry name" value="D-GLYCERO-BETA-D-MANNO-HEPTOSE-1,7-BISPHOSPHATE 7-PHOSPHATASE"/>
    <property type="match status" value="1"/>
</dbReference>
<dbReference type="PANTHER" id="PTHR42891:SF1">
    <property type="entry name" value="D-GLYCERO-BETA-D-MANNO-HEPTOSE-1,7-BISPHOSPHATE 7-PHOSPHATASE"/>
    <property type="match status" value="1"/>
</dbReference>
<accession>A0ABT6F335</accession>
<gene>
    <name evidence="8" type="ORF">L3556_15310</name>
</gene>
<reference evidence="8" key="1">
    <citation type="journal article" date="2022" name="Genome Biol. Evol.">
        <title>A New Gene Family Diagnostic for Intracellular Biomineralization of Amorphous Ca Carbonates by Cyanobacteria.</title>
        <authorList>
            <person name="Benzerara K."/>
            <person name="Duprat E."/>
            <person name="Bitard-Feildel T."/>
            <person name="Caumes G."/>
            <person name="Cassier-Chauvat C."/>
            <person name="Chauvat F."/>
            <person name="Dezi M."/>
            <person name="Diop S.I."/>
            <person name="Gaschignard G."/>
            <person name="Gorgen S."/>
            <person name="Gugger M."/>
            <person name="Lopez-Garcia P."/>
            <person name="Millet M."/>
            <person name="Skouri-Panet F."/>
            <person name="Moreira D."/>
            <person name="Callebaut I."/>
        </authorList>
    </citation>
    <scope>NUCLEOTIDE SEQUENCE</scope>
    <source>
        <strain evidence="8">G9</strain>
    </source>
</reference>
<keyword evidence="5 7" id="KW-0119">Carbohydrate metabolism</keyword>
<keyword evidence="2 7" id="KW-0963">Cytoplasm</keyword>
<dbReference type="InterPro" id="IPR023214">
    <property type="entry name" value="HAD_sf"/>
</dbReference>
<organism evidence="8 9">
    <name type="scientific">Candidatus Synechococcus calcipolaris G9</name>
    <dbReference type="NCBI Taxonomy" id="1497997"/>
    <lineage>
        <taxon>Bacteria</taxon>
        <taxon>Bacillati</taxon>
        <taxon>Cyanobacteriota</taxon>
        <taxon>Cyanophyceae</taxon>
        <taxon>Synechococcales</taxon>
        <taxon>Synechococcaceae</taxon>
        <taxon>Synechococcus</taxon>
    </lineage>
</organism>
<proteinExistence type="inferred from homology"/>
<dbReference type="GO" id="GO:0016787">
    <property type="term" value="F:hydrolase activity"/>
    <property type="evidence" value="ECO:0007669"/>
    <property type="project" value="UniProtKB-KW"/>
</dbReference>